<organism evidence="2 3">
    <name type="scientific">Streptomyces griseoruber</name>
    <dbReference type="NCBI Taxonomy" id="1943"/>
    <lineage>
        <taxon>Bacteria</taxon>
        <taxon>Bacillati</taxon>
        <taxon>Actinomycetota</taxon>
        <taxon>Actinomycetes</taxon>
        <taxon>Kitasatosporales</taxon>
        <taxon>Streptomycetaceae</taxon>
        <taxon>Streptomyces</taxon>
    </lineage>
</organism>
<dbReference type="Proteomes" id="UP000052982">
    <property type="component" value="Unassembled WGS sequence"/>
</dbReference>
<feature type="region of interest" description="Disordered" evidence="1">
    <location>
        <begin position="1"/>
        <end position="28"/>
    </location>
</feature>
<evidence type="ECO:0000313" key="2">
    <source>
        <dbReference type="EMBL" id="KUN77524.1"/>
    </source>
</evidence>
<reference evidence="2 3" key="1">
    <citation type="submission" date="2015-10" db="EMBL/GenBank/DDBJ databases">
        <title>Draft genome sequence of Streptomyces griseoruber DSM 40281, type strain for the species Streptomyces griseoruber.</title>
        <authorList>
            <person name="Ruckert C."/>
            <person name="Winkler A."/>
            <person name="Kalinowski J."/>
            <person name="Kampfer P."/>
            <person name="Glaeser S."/>
        </authorList>
    </citation>
    <scope>NUCLEOTIDE SEQUENCE [LARGE SCALE GENOMIC DNA]</scope>
    <source>
        <strain evidence="2 3">DSM 40281</strain>
    </source>
</reference>
<evidence type="ECO:0000256" key="1">
    <source>
        <dbReference type="SAM" id="MobiDB-lite"/>
    </source>
</evidence>
<dbReference type="EMBL" id="LMWW01000060">
    <property type="protein sequence ID" value="KUN77524.1"/>
    <property type="molecule type" value="Genomic_DNA"/>
</dbReference>
<keyword evidence="3" id="KW-1185">Reference proteome</keyword>
<evidence type="ECO:0000313" key="3">
    <source>
        <dbReference type="Proteomes" id="UP000052982"/>
    </source>
</evidence>
<comment type="caution">
    <text evidence="2">The sequence shown here is derived from an EMBL/GenBank/DDBJ whole genome shotgun (WGS) entry which is preliminary data.</text>
</comment>
<protein>
    <submittedName>
        <fullName evidence="2">Uncharacterized protein</fullName>
    </submittedName>
</protein>
<proteinExistence type="predicted"/>
<accession>A0A101SPC9</accession>
<name>A0A101SPC9_9ACTN</name>
<gene>
    <name evidence="2" type="ORF">AQJ64_33935</name>
</gene>
<sequence>MVLSSGHLGGAALPQVGETQPTQHLPRGSQCLRFSLPSQAERQGSVLFNGQLRKQLAVLEDKPKAFTTQRAELVIVKDTEGAPLEADFTARHRKDTCKAVEQGGLSRSALPGDRRNFATTQRDLGVPDGRRLTVEKINALGGQDF</sequence>
<dbReference type="AlphaFoldDB" id="A0A101SPC9"/>
<dbReference type="AntiFam" id="ANF00095">
    <property type="entry name" value="Shadow ORF (opposite ABC transporters)"/>
</dbReference>